<dbReference type="SUPFAM" id="SSF81383">
    <property type="entry name" value="F-box domain"/>
    <property type="match status" value="1"/>
</dbReference>
<dbReference type="SUPFAM" id="SSF50978">
    <property type="entry name" value="WD40 repeat-like"/>
    <property type="match status" value="1"/>
</dbReference>
<gene>
    <name evidence="4" type="ORF">PV09_06737</name>
</gene>
<dbReference type="HOGENOM" id="CLU_009186_0_0_1"/>
<dbReference type="GO" id="GO:0005634">
    <property type="term" value="C:nucleus"/>
    <property type="evidence" value="ECO:0007669"/>
    <property type="project" value="TreeGrafter"/>
</dbReference>
<name>A0A0D2ART4_9PEZI</name>
<keyword evidence="1" id="KW-0175">Coiled coil</keyword>
<dbReference type="STRING" id="253628.A0A0D2ART4"/>
<feature type="compositionally biased region" description="Polar residues" evidence="2">
    <location>
        <begin position="108"/>
        <end position="122"/>
    </location>
</feature>
<feature type="compositionally biased region" description="Basic and acidic residues" evidence="2">
    <location>
        <begin position="1110"/>
        <end position="1121"/>
    </location>
</feature>
<dbReference type="EMBL" id="KN847552">
    <property type="protein sequence ID" value="KIW01894.1"/>
    <property type="molecule type" value="Genomic_DNA"/>
</dbReference>
<dbReference type="InterPro" id="IPR036047">
    <property type="entry name" value="F-box-like_dom_sf"/>
</dbReference>
<dbReference type="PANTHER" id="PTHR10223:SF2">
    <property type="entry name" value="F-BOX AND WD DOMAIN PROTEIN (AFU_ORTHOLOGUE AFUA_6G11400)"/>
    <property type="match status" value="1"/>
</dbReference>
<keyword evidence="5" id="KW-1185">Reference proteome</keyword>
<evidence type="ECO:0000256" key="1">
    <source>
        <dbReference type="SAM" id="Coils"/>
    </source>
</evidence>
<dbReference type="InterPro" id="IPR001810">
    <property type="entry name" value="F-box_dom"/>
</dbReference>
<feature type="domain" description="F-box" evidence="3">
    <location>
        <begin position="119"/>
        <end position="165"/>
    </location>
</feature>
<dbReference type="Proteomes" id="UP000053259">
    <property type="component" value="Unassembled WGS sequence"/>
</dbReference>
<dbReference type="Gene3D" id="2.130.10.10">
    <property type="entry name" value="YVTN repeat-like/Quinoprotein amine dehydrogenase"/>
    <property type="match status" value="1"/>
</dbReference>
<organism evidence="4 5">
    <name type="scientific">Verruconis gallopava</name>
    <dbReference type="NCBI Taxonomy" id="253628"/>
    <lineage>
        <taxon>Eukaryota</taxon>
        <taxon>Fungi</taxon>
        <taxon>Dikarya</taxon>
        <taxon>Ascomycota</taxon>
        <taxon>Pezizomycotina</taxon>
        <taxon>Dothideomycetes</taxon>
        <taxon>Pleosporomycetidae</taxon>
        <taxon>Venturiales</taxon>
        <taxon>Sympoventuriaceae</taxon>
        <taxon>Verruconis</taxon>
    </lineage>
</organism>
<feature type="region of interest" description="Disordered" evidence="2">
    <location>
        <begin position="736"/>
        <end position="765"/>
    </location>
</feature>
<dbReference type="VEuPathDB" id="FungiDB:PV09_06737"/>
<dbReference type="CDD" id="cd09917">
    <property type="entry name" value="F-box_SF"/>
    <property type="match status" value="1"/>
</dbReference>
<dbReference type="PANTHER" id="PTHR10223">
    <property type="entry name" value="26S PROTEASOME NON-ATPASE REGULATORY SUBUNIT 4"/>
    <property type="match status" value="1"/>
</dbReference>
<dbReference type="SMART" id="SM00256">
    <property type="entry name" value="FBOX"/>
    <property type="match status" value="1"/>
</dbReference>
<dbReference type="GO" id="GO:0031593">
    <property type="term" value="F:polyubiquitin modification-dependent protein binding"/>
    <property type="evidence" value="ECO:0007669"/>
    <property type="project" value="TreeGrafter"/>
</dbReference>
<dbReference type="Gene3D" id="1.20.1280.50">
    <property type="match status" value="1"/>
</dbReference>
<dbReference type="OrthoDB" id="2095648at2759"/>
<dbReference type="RefSeq" id="XP_016211763.1">
    <property type="nucleotide sequence ID" value="XM_016360424.1"/>
</dbReference>
<dbReference type="GO" id="GO:0043161">
    <property type="term" value="P:proteasome-mediated ubiquitin-dependent protein catabolic process"/>
    <property type="evidence" value="ECO:0007669"/>
    <property type="project" value="TreeGrafter"/>
</dbReference>
<dbReference type="InterPro" id="IPR036322">
    <property type="entry name" value="WD40_repeat_dom_sf"/>
</dbReference>
<feature type="compositionally biased region" description="Polar residues" evidence="2">
    <location>
        <begin position="1"/>
        <end position="12"/>
    </location>
</feature>
<proteinExistence type="predicted"/>
<reference evidence="4 5" key="1">
    <citation type="submission" date="2015-01" db="EMBL/GenBank/DDBJ databases">
        <title>The Genome Sequence of Ochroconis gallopava CBS43764.</title>
        <authorList>
            <consortium name="The Broad Institute Genomics Platform"/>
            <person name="Cuomo C."/>
            <person name="de Hoog S."/>
            <person name="Gorbushina A."/>
            <person name="Stielow B."/>
            <person name="Teixiera M."/>
            <person name="Abouelleil A."/>
            <person name="Chapman S.B."/>
            <person name="Priest M."/>
            <person name="Young S.K."/>
            <person name="Wortman J."/>
            <person name="Nusbaum C."/>
            <person name="Birren B."/>
        </authorList>
    </citation>
    <scope>NUCLEOTIDE SEQUENCE [LARGE SCALE GENOMIC DNA]</scope>
    <source>
        <strain evidence="4 5">CBS 43764</strain>
    </source>
</reference>
<dbReference type="InterPro" id="IPR015943">
    <property type="entry name" value="WD40/YVTN_repeat-like_dom_sf"/>
</dbReference>
<feature type="compositionally biased region" description="Basic and acidic residues" evidence="2">
    <location>
        <begin position="90"/>
        <end position="103"/>
    </location>
</feature>
<feature type="region of interest" description="Disordered" evidence="2">
    <location>
        <begin position="1"/>
        <end position="125"/>
    </location>
</feature>
<evidence type="ECO:0000313" key="5">
    <source>
        <dbReference type="Proteomes" id="UP000053259"/>
    </source>
</evidence>
<feature type="coiled-coil region" evidence="1">
    <location>
        <begin position="935"/>
        <end position="966"/>
    </location>
</feature>
<dbReference type="GO" id="GO:0005829">
    <property type="term" value="C:cytosol"/>
    <property type="evidence" value="ECO:0007669"/>
    <property type="project" value="TreeGrafter"/>
</dbReference>
<evidence type="ECO:0000256" key="2">
    <source>
        <dbReference type="SAM" id="MobiDB-lite"/>
    </source>
</evidence>
<feature type="region of interest" description="Disordered" evidence="2">
    <location>
        <begin position="1034"/>
        <end position="1137"/>
    </location>
</feature>
<feature type="compositionally biased region" description="Polar residues" evidence="2">
    <location>
        <begin position="19"/>
        <end position="28"/>
    </location>
</feature>
<dbReference type="InterPro" id="IPR027040">
    <property type="entry name" value="PSMD4"/>
</dbReference>
<feature type="region of interest" description="Disordered" evidence="2">
    <location>
        <begin position="992"/>
        <end position="1021"/>
    </location>
</feature>
<dbReference type="GeneID" id="27314710"/>
<dbReference type="InParanoid" id="A0A0D2ART4"/>
<protein>
    <recommendedName>
        <fullName evidence="3">F-box domain-containing protein</fullName>
    </recommendedName>
</protein>
<sequence>MQPESNHSSPKASTRRTNPRTPSPQNQHGLRCSGSPAFHGLSSNGEPGNAAAAQLRGSPNADSGSIKTERHIQKHPGLLKTSYNDEDAQDDGKFTSDGSDIHAKSLKFTGNPNHPPQGSSPINKLPNELLTHALSHLPPNDLSSSSLVSKRFHALITSPHAWRAAFARYFPGPATIAPATKTGLGKGDSFQSDKRAFCRLTALSTWRSEYIIRTRLLRSLARGKPSVSSTTSTPRGFAGSGSAVVMYNSQLLTTVNHIDVNWGSGLAKTFPRLIHGADEFGKACASDPITGKVDNRGIMDPQGFRQFSDIYGGATMYGLGPGNVIGIRNVMDVSQPHGMVYGEGLPDGGVYYRATDESRGRFLLAPLGLSEPEVGIPKITREIEAVSAVWIAKTAAIPSLTEGLLGIMVGSSLGVVSAYSLGSSDLRHLRFSRGELTARWVLSPGVPIIALAVDENYSLKRQAQNRIWAIALNALGELYYLTKFPKRQSLARDTKLDAAATERMAWSTGRSVYWNLVEPSRRMSRPDPFQEFEMDGSYSPRTSWTGMCLTGDQVRAETVEIEAFLKKFPYDFRKTCYGWDMRRRIEVDFAGDDGNFAGESIAVFGCGLDEDTAASVKRYTRFKVPEHEGTLTESSIPTPDDDRTPVLERESIFGPSNPLQTQSAIFSPSDSRGRSFASVAYSSVDVSPERISTIEEWRCSLFSFNNAKGVQISTTAIDCSTYATLTMSEDPALGMLGSSEASSTFGSPFRGEDRPATPSDLPGQRSRFVAAGTSSGNVFIWDCRAAMSRSTDVINEVEPVRIIYTDSPEISCLALTALQIVVGGSDGLVQAWDPLASSMEPIRTFNSRFSSRARRRLAQAQASPAGVGINMFAAGAICLDPDPSVLRGVVSLGNHLRYWSYSSLSAEQYKGTKRLKRRSERGSNQHGGDFVSIRNSNLKSYIENERHELEQEDERSRREKARLRGRFGIDMMESEEQALAYATLLSEESMIEDEQRRSSKANTPALSSGRFATPTKEKASDEIDADLAEAIRQSLESTPQDVGSREYTPPYSPSRVAYDIPIRMGKKGRRSTPKSSSRSPPTPLMNVPEASNRQEMDDLEFALQLSLAEEQSRGDSNRIDPEFPGLPNEKGKGKATK</sequence>
<evidence type="ECO:0000313" key="4">
    <source>
        <dbReference type="EMBL" id="KIW01894.1"/>
    </source>
</evidence>
<dbReference type="Pfam" id="PF12937">
    <property type="entry name" value="F-box-like"/>
    <property type="match status" value="1"/>
</dbReference>
<dbReference type="AlphaFoldDB" id="A0A0D2ART4"/>
<accession>A0A0D2ART4</accession>
<evidence type="ECO:0000259" key="3">
    <source>
        <dbReference type="PROSITE" id="PS50181"/>
    </source>
</evidence>
<feature type="region of interest" description="Disordered" evidence="2">
    <location>
        <begin position="912"/>
        <end position="931"/>
    </location>
</feature>
<dbReference type="GO" id="GO:0008540">
    <property type="term" value="C:proteasome regulatory particle, base subcomplex"/>
    <property type="evidence" value="ECO:0007669"/>
    <property type="project" value="TreeGrafter"/>
</dbReference>
<dbReference type="PROSITE" id="PS50181">
    <property type="entry name" value="FBOX"/>
    <property type="match status" value="1"/>
</dbReference>